<dbReference type="SMART" id="SM00332">
    <property type="entry name" value="PP2Cc"/>
    <property type="match status" value="1"/>
</dbReference>
<sequence>MTHVLRTAVVTDVGRRRRDNEDTAYVGERLQAVADGMGGHAGGEVASGIAIAVLSELDGHDGADPAAALTEAVAEIGRRLDEQAPAGAGTTLTALLWSGPRFVLAHLGDSRCYRLRDGDLEQLSRDHTLVQDLLDEGRITAEEAFHHPRRAILVRALQAGSASEPDLLHDEAVPGDRYLLCSDGLTDVVPDTEIVGPLAGEDDPEAAARRLVELANDGGGPDNITCVVIDYEG</sequence>
<dbReference type="EMBL" id="SFCC01000020">
    <property type="protein sequence ID" value="RZQ60025.1"/>
    <property type="molecule type" value="Genomic_DNA"/>
</dbReference>
<dbReference type="InterPro" id="IPR015655">
    <property type="entry name" value="PP2C"/>
</dbReference>
<dbReference type="RefSeq" id="WP_130479288.1">
    <property type="nucleotide sequence ID" value="NZ_SFCC01000020.1"/>
</dbReference>
<dbReference type="AlphaFoldDB" id="A0A4V2EL19"/>
<evidence type="ECO:0000259" key="1">
    <source>
        <dbReference type="PROSITE" id="PS51746"/>
    </source>
</evidence>
<evidence type="ECO:0000313" key="3">
    <source>
        <dbReference type="Proteomes" id="UP000292003"/>
    </source>
</evidence>
<dbReference type="PROSITE" id="PS51746">
    <property type="entry name" value="PPM_2"/>
    <property type="match status" value="1"/>
</dbReference>
<dbReference type="PANTHER" id="PTHR47992">
    <property type="entry name" value="PROTEIN PHOSPHATASE"/>
    <property type="match status" value="1"/>
</dbReference>
<dbReference type="Pfam" id="PF00481">
    <property type="entry name" value="PP2C"/>
    <property type="match status" value="1"/>
</dbReference>
<dbReference type="SMART" id="SM00331">
    <property type="entry name" value="PP2C_SIG"/>
    <property type="match status" value="1"/>
</dbReference>
<accession>A0A4V2EL19</accession>
<dbReference type="SUPFAM" id="SSF81606">
    <property type="entry name" value="PP2C-like"/>
    <property type="match status" value="1"/>
</dbReference>
<dbReference type="Gene3D" id="3.60.40.10">
    <property type="entry name" value="PPM-type phosphatase domain"/>
    <property type="match status" value="1"/>
</dbReference>
<name>A0A4V2EL19_9PSEU</name>
<dbReference type="OrthoDB" id="9801841at2"/>
<proteinExistence type="predicted"/>
<protein>
    <submittedName>
        <fullName evidence="2">Serine/threonine-protein phosphatase</fullName>
    </submittedName>
</protein>
<dbReference type="Proteomes" id="UP000292003">
    <property type="component" value="Unassembled WGS sequence"/>
</dbReference>
<dbReference type="GO" id="GO:0004722">
    <property type="term" value="F:protein serine/threonine phosphatase activity"/>
    <property type="evidence" value="ECO:0007669"/>
    <property type="project" value="InterPro"/>
</dbReference>
<organism evidence="2 3">
    <name type="scientific">Amycolatopsis suaedae</name>
    <dbReference type="NCBI Taxonomy" id="2510978"/>
    <lineage>
        <taxon>Bacteria</taxon>
        <taxon>Bacillati</taxon>
        <taxon>Actinomycetota</taxon>
        <taxon>Actinomycetes</taxon>
        <taxon>Pseudonocardiales</taxon>
        <taxon>Pseudonocardiaceae</taxon>
        <taxon>Amycolatopsis</taxon>
    </lineage>
</organism>
<dbReference type="InterPro" id="IPR001932">
    <property type="entry name" value="PPM-type_phosphatase-like_dom"/>
</dbReference>
<gene>
    <name evidence="2" type="ORF">EWH70_31880</name>
</gene>
<comment type="caution">
    <text evidence="2">The sequence shown here is derived from an EMBL/GenBank/DDBJ whole genome shotgun (WGS) entry which is preliminary data.</text>
</comment>
<dbReference type="CDD" id="cd00143">
    <property type="entry name" value="PP2Cc"/>
    <property type="match status" value="1"/>
</dbReference>
<evidence type="ECO:0000313" key="2">
    <source>
        <dbReference type="EMBL" id="RZQ60025.1"/>
    </source>
</evidence>
<dbReference type="InterPro" id="IPR036457">
    <property type="entry name" value="PPM-type-like_dom_sf"/>
</dbReference>
<keyword evidence="3" id="KW-1185">Reference proteome</keyword>
<feature type="domain" description="PPM-type phosphatase" evidence="1">
    <location>
        <begin position="6"/>
        <end position="231"/>
    </location>
</feature>
<reference evidence="2 3" key="1">
    <citation type="submission" date="2019-02" db="EMBL/GenBank/DDBJ databases">
        <title>Draft genome sequence of Amycolatopsis sp. 8-3EHSu isolated from roots of Suaeda maritima.</title>
        <authorList>
            <person name="Duangmal K."/>
            <person name="Chantavorakit T."/>
        </authorList>
    </citation>
    <scope>NUCLEOTIDE SEQUENCE [LARGE SCALE GENOMIC DNA]</scope>
    <source>
        <strain evidence="2 3">8-3EHSu</strain>
    </source>
</reference>